<dbReference type="RefSeq" id="WP_259962298.1">
    <property type="nucleotide sequence ID" value="NZ_JAOAMV010000005.1"/>
</dbReference>
<dbReference type="EMBL" id="JAOAMV010000005">
    <property type="protein sequence ID" value="MCT2559403.1"/>
    <property type="molecule type" value="Genomic_DNA"/>
</dbReference>
<gene>
    <name evidence="1" type="ORF">N0B51_10475</name>
</gene>
<keyword evidence="2" id="KW-1185">Reference proteome</keyword>
<organism evidence="1 2">
    <name type="scientific">Tsuneonella litorea</name>
    <dbReference type="NCBI Taxonomy" id="2976475"/>
    <lineage>
        <taxon>Bacteria</taxon>
        <taxon>Pseudomonadati</taxon>
        <taxon>Pseudomonadota</taxon>
        <taxon>Alphaproteobacteria</taxon>
        <taxon>Sphingomonadales</taxon>
        <taxon>Erythrobacteraceae</taxon>
        <taxon>Tsuneonella</taxon>
    </lineage>
</organism>
<evidence type="ECO:0000313" key="1">
    <source>
        <dbReference type="EMBL" id="MCT2559403.1"/>
    </source>
</evidence>
<dbReference type="AlphaFoldDB" id="A0A9X2W1T0"/>
<reference evidence="1" key="1">
    <citation type="submission" date="2022-09" db="EMBL/GenBank/DDBJ databases">
        <title>The genome sequence of Tsuneonella sp. YG55.</title>
        <authorList>
            <person name="Liu Y."/>
        </authorList>
    </citation>
    <scope>NUCLEOTIDE SEQUENCE</scope>
    <source>
        <strain evidence="1">YG55</strain>
    </source>
</reference>
<sequence>MAAPHTYTVDLLGQDPHHRERLRLAIAYWSVGPAGRRWLTQAQATIDSTTCAVSVTALH</sequence>
<proteinExistence type="predicted"/>
<evidence type="ECO:0000313" key="2">
    <source>
        <dbReference type="Proteomes" id="UP001142648"/>
    </source>
</evidence>
<comment type="caution">
    <text evidence="1">The sequence shown here is derived from an EMBL/GenBank/DDBJ whole genome shotgun (WGS) entry which is preliminary data.</text>
</comment>
<accession>A0A9X2W1T0</accession>
<dbReference type="Proteomes" id="UP001142648">
    <property type="component" value="Unassembled WGS sequence"/>
</dbReference>
<protein>
    <submittedName>
        <fullName evidence="1">Uncharacterized protein</fullName>
    </submittedName>
</protein>
<name>A0A9X2W1T0_9SPHN</name>